<dbReference type="HAMAP" id="MF_00048">
    <property type="entry name" value="UPF0102"/>
    <property type="match status" value="1"/>
</dbReference>
<dbReference type="EMBL" id="JBHRSS010000001">
    <property type="protein sequence ID" value="MFC3102415.1"/>
    <property type="molecule type" value="Genomic_DNA"/>
</dbReference>
<organism evidence="3 4">
    <name type="scientific">Salinisphaera aquimarina</name>
    <dbReference type="NCBI Taxonomy" id="2094031"/>
    <lineage>
        <taxon>Bacteria</taxon>
        <taxon>Pseudomonadati</taxon>
        <taxon>Pseudomonadota</taxon>
        <taxon>Gammaproteobacteria</taxon>
        <taxon>Salinisphaerales</taxon>
        <taxon>Salinisphaeraceae</taxon>
        <taxon>Salinisphaera</taxon>
    </lineage>
</organism>
<reference evidence="4" key="1">
    <citation type="journal article" date="2019" name="Int. J. Syst. Evol. Microbiol.">
        <title>The Global Catalogue of Microorganisms (GCM) 10K type strain sequencing project: providing services to taxonomists for standard genome sequencing and annotation.</title>
        <authorList>
            <consortium name="The Broad Institute Genomics Platform"/>
            <consortium name="The Broad Institute Genome Sequencing Center for Infectious Disease"/>
            <person name="Wu L."/>
            <person name="Ma J."/>
        </authorList>
    </citation>
    <scope>NUCLEOTIDE SEQUENCE [LARGE SCALE GENOMIC DNA]</scope>
    <source>
        <strain evidence="4">KCTC 52640</strain>
    </source>
</reference>
<dbReference type="PANTHER" id="PTHR34039">
    <property type="entry name" value="UPF0102 PROTEIN YRAN"/>
    <property type="match status" value="1"/>
</dbReference>
<dbReference type="NCBIfam" id="TIGR00252">
    <property type="entry name" value="YraN family protein"/>
    <property type="match status" value="1"/>
</dbReference>
<comment type="caution">
    <text evidence="3">The sequence shown here is derived from an EMBL/GenBank/DDBJ whole genome shotgun (WGS) entry which is preliminary data.</text>
</comment>
<comment type="similarity">
    <text evidence="1 2">Belongs to the UPF0102 family.</text>
</comment>
<dbReference type="RefSeq" id="WP_380685451.1">
    <property type="nucleotide sequence ID" value="NZ_JBHRSS010000001.1"/>
</dbReference>
<evidence type="ECO:0000256" key="2">
    <source>
        <dbReference type="HAMAP-Rule" id="MF_00048"/>
    </source>
</evidence>
<dbReference type="Proteomes" id="UP001595462">
    <property type="component" value="Unassembled WGS sequence"/>
</dbReference>
<dbReference type="InterPro" id="IPR011856">
    <property type="entry name" value="tRNA_endonuc-like_dom_sf"/>
</dbReference>
<protein>
    <recommendedName>
        <fullName evidence="2">UPF0102 protein ACFOSU_00750</fullName>
    </recommendedName>
</protein>
<dbReference type="InterPro" id="IPR011335">
    <property type="entry name" value="Restrct_endonuc-II-like"/>
</dbReference>
<name>A0ABV7EKS3_9GAMM</name>
<evidence type="ECO:0000313" key="3">
    <source>
        <dbReference type="EMBL" id="MFC3102415.1"/>
    </source>
</evidence>
<dbReference type="Pfam" id="PF02021">
    <property type="entry name" value="UPF0102"/>
    <property type="match status" value="1"/>
</dbReference>
<evidence type="ECO:0000256" key="1">
    <source>
        <dbReference type="ARBA" id="ARBA00006738"/>
    </source>
</evidence>
<dbReference type="InterPro" id="IPR003509">
    <property type="entry name" value="UPF0102_YraN-like"/>
</dbReference>
<sequence>MGTTLESGHAAEDRVDRAARRRGWRRIARNYNARGGELDLVYRAAELLVIVEVRYRSRTDYGSAAASVTTRKQQRIILATRHFLAQHPRHAQRPIRFDVVGVNDSDELDWIENAFYAE</sequence>
<proteinExistence type="inferred from homology"/>
<gene>
    <name evidence="3" type="ORF">ACFOSU_00750</name>
</gene>
<dbReference type="Gene3D" id="3.40.1350.10">
    <property type="match status" value="1"/>
</dbReference>
<evidence type="ECO:0000313" key="4">
    <source>
        <dbReference type="Proteomes" id="UP001595462"/>
    </source>
</evidence>
<keyword evidence="4" id="KW-1185">Reference proteome</keyword>
<accession>A0ABV7EKS3</accession>
<dbReference type="PANTHER" id="PTHR34039:SF1">
    <property type="entry name" value="UPF0102 PROTEIN YRAN"/>
    <property type="match status" value="1"/>
</dbReference>
<dbReference type="NCBIfam" id="NF009150">
    <property type="entry name" value="PRK12497.1-3"/>
    <property type="match status" value="1"/>
</dbReference>
<dbReference type="SUPFAM" id="SSF52980">
    <property type="entry name" value="Restriction endonuclease-like"/>
    <property type="match status" value="1"/>
</dbReference>